<keyword evidence="3" id="KW-1185">Reference proteome</keyword>
<evidence type="ECO:0000313" key="3">
    <source>
        <dbReference type="Proteomes" id="UP000509346"/>
    </source>
</evidence>
<dbReference type="Pfam" id="PF19125">
    <property type="entry name" value="DUF5809"/>
    <property type="match status" value="1"/>
</dbReference>
<sequence length="164" mass="17640">MDTEGTIAPTTAAAARERYEALGSTAQVVVKETAKAMEMDAEEYRDRVTGEVVETARDALFASLLEVRVGSREAFDEWVADNDGYEVREVGSENVDSVVWHAAPAADTVVAATFHEEREAAVGTLRRQAFGRIYREMVTDGGASADEADEADETDGDAAESGTE</sequence>
<dbReference type="KEGG" id="hpel:HZS54_01650"/>
<dbReference type="InterPro" id="IPR043832">
    <property type="entry name" value="DUF5809"/>
</dbReference>
<evidence type="ECO:0000256" key="1">
    <source>
        <dbReference type="SAM" id="MobiDB-lite"/>
    </source>
</evidence>
<name>A0A7D5T7P1_9EURY</name>
<proteinExistence type="predicted"/>
<reference evidence="2 3" key="1">
    <citation type="submission" date="2020-07" db="EMBL/GenBank/DDBJ databases">
        <title>Halosimplex litoreum sp. nov. and Halosimplex rubrum sp. nov., isolated from different salt environments.</title>
        <authorList>
            <person name="Cui H."/>
        </authorList>
    </citation>
    <scope>NUCLEOTIDE SEQUENCE [LARGE SCALE GENOMIC DNA]</scope>
    <source>
        <strain evidence="2 3">R2</strain>
    </source>
</reference>
<organism evidence="2 3">
    <name type="scientific">Halosimplex pelagicum</name>
    <dbReference type="NCBI Taxonomy" id="869886"/>
    <lineage>
        <taxon>Archaea</taxon>
        <taxon>Methanobacteriati</taxon>
        <taxon>Methanobacteriota</taxon>
        <taxon>Stenosarchaea group</taxon>
        <taxon>Halobacteria</taxon>
        <taxon>Halobacteriales</taxon>
        <taxon>Haloarculaceae</taxon>
        <taxon>Halosimplex</taxon>
    </lineage>
</organism>
<dbReference type="Proteomes" id="UP000509346">
    <property type="component" value="Chromosome"/>
</dbReference>
<evidence type="ECO:0000313" key="2">
    <source>
        <dbReference type="EMBL" id="QLH80410.1"/>
    </source>
</evidence>
<gene>
    <name evidence="2" type="ORF">HZS54_01650</name>
</gene>
<dbReference type="GeneID" id="56081253"/>
<dbReference type="AlphaFoldDB" id="A0A7D5T7P1"/>
<protein>
    <submittedName>
        <fullName evidence="2">Uncharacterized protein</fullName>
    </submittedName>
</protein>
<accession>A0A7D5T7P1</accession>
<feature type="region of interest" description="Disordered" evidence="1">
    <location>
        <begin position="141"/>
        <end position="164"/>
    </location>
</feature>
<feature type="compositionally biased region" description="Acidic residues" evidence="1">
    <location>
        <begin position="146"/>
        <end position="164"/>
    </location>
</feature>
<dbReference type="EMBL" id="CP058909">
    <property type="protein sequence ID" value="QLH80410.1"/>
    <property type="molecule type" value="Genomic_DNA"/>
</dbReference>
<dbReference type="RefSeq" id="WP_179920239.1">
    <property type="nucleotide sequence ID" value="NZ_CP058909.1"/>
</dbReference>
<dbReference type="OrthoDB" id="191500at2157"/>